<dbReference type="OrthoDB" id="966005at2"/>
<dbReference type="Proteomes" id="UP000292855">
    <property type="component" value="Unassembled WGS sequence"/>
</dbReference>
<organism evidence="1 2">
    <name type="scientific">Sphingobacterium corticibacterium</name>
    <dbReference type="NCBI Taxonomy" id="2484746"/>
    <lineage>
        <taxon>Bacteria</taxon>
        <taxon>Pseudomonadati</taxon>
        <taxon>Bacteroidota</taxon>
        <taxon>Sphingobacteriia</taxon>
        <taxon>Sphingobacteriales</taxon>
        <taxon>Sphingobacteriaceae</taxon>
        <taxon>Sphingobacterium</taxon>
    </lineage>
</organism>
<evidence type="ECO:0000313" key="2">
    <source>
        <dbReference type="Proteomes" id="UP000292855"/>
    </source>
</evidence>
<gene>
    <name evidence="1" type="ORF">EWE74_10125</name>
</gene>
<evidence type="ECO:0008006" key="3">
    <source>
        <dbReference type="Google" id="ProtNLM"/>
    </source>
</evidence>
<evidence type="ECO:0000313" key="1">
    <source>
        <dbReference type="EMBL" id="RZF59514.1"/>
    </source>
</evidence>
<reference evidence="1 2" key="1">
    <citation type="submission" date="2019-02" db="EMBL/GenBank/DDBJ databases">
        <authorList>
            <person name="Li Y."/>
        </authorList>
    </citation>
    <scope>NUCLEOTIDE SEQUENCE [LARGE SCALE GENOMIC DNA]</scope>
    <source>
        <strain evidence="1 2">30C10-4-7</strain>
    </source>
</reference>
<dbReference type="AlphaFoldDB" id="A0A4Q6XQ51"/>
<protein>
    <recommendedName>
        <fullName evidence="3">Outer membrane protein beta-barrel domain-containing protein</fullName>
    </recommendedName>
</protein>
<proteinExistence type="predicted"/>
<dbReference type="RefSeq" id="WP_130141434.1">
    <property type="nucleotide sequence ID" value="NZ_SGIT01000002.1"/>
</dbReference>
<sequence length="160" mass="17626">MKRISLIFLLSIISLNLFAQHRKFGYAELGGSSIFTSVNFDMRFTKESNDGLGFRVGAGSSFGAFDIDKIYTAPVGINYIFGKGKNGLIVGANSVFAINGEPKEKKSDDFRSVIFSADVGYRYTPTNNGFSFQATYTPLFKTTEGTMPFWIGVGIGYSWK</sequence>
<dbReference type="EMBL" id="SGIT01000002">
    <property type="protein sequence ID" value="RZF59514.1"/>
    <property type="molecule type" value="Genomic_DNA"/>
</dbReference>
<name>A0A4Q6XQ51_9SPHI</name>
<keyword evidence="2" id="KW-1185">Reference proteome</keyword>
<comment type="caution">
    <text evidence="1">The sequence shown here is derived from an EMBL/GenBank/DDBJ whole genome shotgun (WGS) entry which is preliminary data.</text>
</comment>
<accession>A0A4Q6XQ51</accession>